<dbReference type="OrthoDB" id="152970at82115"/>
<evidence type="ECO:0000313" key="1">
    <source>
        <dbReference type="EMBL" id="TWF56379.1"/>
    </source>
</evidence>
<evidence type="ECO:0000313" key="2">
    <source>
        <dbReference type="Proteomes" id="UP000320653"/>
    </source>
</evidence>
<proteinExistence type="predicted"/>
<gene>
    <name evidence="1" type="ORF">FHW37_1025</name>
</gene>
<reference evidence="1 2" key="1">
    <citation type="submission" date="2019-06" db="EMBL/GenBank/DDBJ databases">
        <title>Sorghum-associated microbial communities from plants grown in Nebraska, USA.</title>
        <authorList>
            <person name="Schachtman D."/>
        </authorList>
    </citation>
    <scope>NUCLEOTIDE SEQUENCE [LARGE SCALE GENOMIC DNA]</scope>
    <source>
        <strain evidence="1 2">1225</strain>
    </source>
</reference>
<dbReference type="AlphaFoldDB" id="A0A561R1A6"/>
<dbReference type="EMBL" id="VIWP01000002">
    <property type="protein sequence ID" value="TWF56379.1"/>
    <property type="molecule type" value="Genomic_DNA"/>
</dbReference>
<comment type="caution">
    <text evidence="1">The sequence shown here is derived from an EMBL/GenBank/DDBJ whole genome shotgun (WGS) entry which is preliminary data.</text>
</comment>
<dbReference type="Proteomes" id="UP000320653">
    <property type="component" value="Unassembled WGS sequence"/>
</dbReference>
<organism evidence="1 2">
    <name type="scientific">Neorhizobium alkalisoli</name>
    <dbReference type="NCBI Taxonomy" id="528178"/>
    <lineage>
        <taxon>Bacteria</taxon>
        <taxon>Pseudomonadati</taxon>
        <taxon>Pseudomonadota</taxon>
        <taxon>Alphaproteobacteria</taxon>
        <taxon>Hyphomicrobiales</taxon>
        <taxon>Rhizobiaceae</taxon>
        <taxon>Rhizobium/Agrobacterium group</taxon>
        <taxon>Neorhizobium</taxon>
    </lineage>
</organism>
<accession>A0A561R1A6</accession>
<name>A0A561R1A6_9HYPH</name>
<dbReference type="RefSeq" id="WP_145633897.1">
    <property type="nucleotide sequence ID" value="NZ_VIWP01000002.1"/>
</dbReference>
<keyword evidence="2" id="KW-1185">Reference proteome</keyword>
<protein>
    <submittedName>
        <fullName evidence="1">Uncharacterized protein</fullName>
    </submittedName>
</protein>
<sequence length="153" mass="17329">MKTKINFTSFGRSAKTGTIEGKFNVRVPWLDGKIGEFDYENAVITIDPAELKDAVYREQVRKIEDIFHGMDGINIDGTVVIAERSYFTNGELYRVRDTLPEAGSARIQCEYATKDDEGTDIWTPCEEACDFAEIEPYMTGLDAVYDRAGRQKH</sequence>